<dbReference type="SUPFAM" id="SSF51197">
    <property type="entry name" value="Clavaminate synthase-like"/>
    <property type="match status" value="1"/>
</dbReference>
<evidence type="ECO:0000313" key="3">
    <source>
        <dbReference type="Proteomes" id="UP000606786"/>
    </source>
</evidence>
<feature type="transmembrane region" description="Helical" evidence="1">
    <location>
        <begin position="87"/>
        <end position="104"/>
    </location>
</feature>
<dbReference type="Proteomes" id="UP000606786">
    <property type="component" value="Unassembled WGS sequence"/>
</dbReference>
<feature type="transmembrane region" description="Helical" evidence="1">
    <location>
        <begin position="20"/>
        <end position="41"/>
    </location>
</feature>
<gene>
    <name evidence="2" type="ORF">CCAP1982_LOCUS3028</name>
</gene>
<evidence type="ECO:0000256" key="1">
    <source>
        <dbReference type="SAM" id="Phobius"/>
    </source>
</evidence>
<reference evidence="2" key="1">
    <citation type="submission" date="2020-11" db="EMBL/GenBank/DDBJ databases">
        <authorList>
            <person name="Whitehead M."/>
        </authorList>
    </citation>
    <scope>NUCLEOTIDE SEQUENCE</scope>
    <source>
        <strain evidence="2">EGII</strain>
    </source>
</reference>
<dbReference type="Gene3D" id="2.60.120.650">
    <property type="entry name" value="Cupin"/>
    <property type="match status" value="1"/>
</dbReference>
<dbReference type="PANTHER" id="PTHR12480">
    <property type="entry name" value="ARGININE DEMETHYLASE AND LYSYL-HYDROXYLASE JMJD"/>
    <property type="match status" value="1"/>
</dbReference>
<proteinExistence type="predicted"/>
<name>A0A811U8I3_CERCA</name>
<dbReference type="PANTHER" id="PTHR12480:SF19">
    <property type="entry name" value="CUPIN-LIKE DOMAIN-CONTAINING PROTEIN"/>
    <property type="match status" value="1"/>
</dbReference>
<dbReference type="AlphaFoldDB" id="A0A811U8I3"/>
<comment type="caution">
    <text evidence="2">The sequence shown here is derived from an EMBL/GenBank/DDBJ whole genome shotgun (WGS) entry which is preliminary data.</text>
</comment>
<evidence type="ECO:0000313" key="2">
    <source>
        <dbReference type="EMBL" id="CAD6994267.1"/>
    </source>
</evidence>
<protein>
    <submittedName>
        <fullName evidence="2">(Mediterranean fruit fly) hypothetical protein</fullName>
    </submittedName>
</protein>
<keyword evidence="1" id="KW-0812">Transmembrane</keyword>
<keyword evidence="1" id="KW-1133">Transmembrane helix</keyword>
<dbReference type="GO" id="GO:0016706">
    <property type="term" value="F:2-oxoglutarate-dependent dioxygenase activity"/>
    <property type="evidence" value="ECO:0007669"/>
    <property type="project" value="TreeGrafter"/>
</dbReference>
<dbReference type="EMBL" id="CAJHJT010000001">
    <property type="protein sequence ID" value="CAD6994267.1"/>
    <property type="molecule type" value="Genomic_DNA"/>
</dbReference>
<keyword evidence="1" id="KW-0472">Membrane</keyword>
<sequence>MKIPSSGSQSSCGLVALRLYLTFGPSTVLLLLSLSIIMSCAKIEAKVKFQALLAKCRSKCVEPKAFACVQKFLSENESENANKNWKFLKFCLLFAVLAYGYNYYCNELSSKRCLLELPRTLRYVFRPPEECAFCKNIESAIRLRGITSEDFASRYAYTGGPVIVEDATKNWTATTKFNYWYFRDVYTNAKRKQKILDCQFLPYKTGFKNLLKALEMPKERVEYQPGSQPWYFGWSNCNPETAEEFRKHYGRPYFLPPTSENNAVDWFFIGTAGLGAQMHIDNVRLPSWQAQLSGSKRWLLAPPPECYFQCKRFDTIVRKGDIIVLDTNKWYHQTFVQPGEVSLTIGAEYD</sequence>
<organism evidence="2 3">
    <name type="scientific">Ceratitis capitata</name>
    <name type="common">Mediterranean fruit fly</name>
    <name type="synonym">Tephritis capitata</name>
    <dbReference type="NCBI Taxonomy" id="7213"/>
    <lineage>
        <taxon>Eukaryota</taxon>
        <taxon>Metazoa</taxon>
        <taxon>Ecdysozoa</taxon>
        <taxon>Arthropoda</taxon>
        <taxon>Hexapoda</taxon>
        <taxon>Insecta</taxon>
        <taxon>Pterygota</taxon>
        <taxon>Neoptera</taxon>
        <taxon>Endopterygota</taxon>
        <taxon>Diptera</taxon>
        <taxon>Brachycera</taxon>
        <taxon>Muscomorpha</taxon>
        <taxon>Tephritoidea</taxon>
        <taxon>Tephritidae</taxon>
        <taxon>Ceratitis</taxon>
        <taxon>Ceratitis</taxon>
    </lineage>
</organism>
<dbReference type="InterPro" id="IPR050910">
    <property type="entry name" value="JMJD6_ArgDemeth/LysHydrox"/>
</dbReference>
<accession>A0A811U8I3</accession>
<dbReference type="OrthoDB" id="10063099at2759"/>
<keyword evidence="3" id="KW-1185">Reference proteome</keyword>